<sequence length="514" mass="57003">MGSTQPEWKGKAAAKRSEQLASIPQQWRLSEPLPKPKNAYEYLRTSGLLTPDEVAITETTDATILLRKMASGTLSAVAVTSAFCKRAAIAQQLIRCCTEMFFDEALRTAQHLDEYLERNGKTVGPLHGLPVSVKDGFDVFGQDSTLGWMSDSYNHIFKQSINSFHNELISGGSSGGEGALVGARGSIVGIGTDIGGSIRIPANLQGLYGLCPSTRRIPWEKSGSREYIVPSVAGPMTNSLSTLEIFMDAMLAGQPWLFDPVTMPLPWRKDKAEKPIRPLRIGYYYEDGSDVRVQPPLEQAVRKAVSALSQAGHEVFEWDTSEHRYAYGLWLRGVLADGGTRCQNLCDAGNQPFIDGMLVGTEKDRLTVEEGEALAREIREYQKKYLARWHESKLDALIMPVQPYVGFRPKEWVKSSQYVGYTAHWNLVDFAVLSMPVEVGDVDVSEDFYDGRGSWKDHRPRNESDRFNWEQYQDDPGLVKSMPVSIQIIGGKFGEENAVAVAKAVDEALKTLPA</sequence>
<comment type="caution">
    <text evidence="1">The sequence shown here is derived from an EMBL/GenBank/DDBJ whole genome shotgun (WGS) entry which is preliminary data.</text>
</comment>
<accession>A0ACC3NKG6</accession>
<proteinExistence type="predicted"/>
<gene>
    <name evidence="1" type="ORF">LTR37_005214</name>
</gene>
<evidence type="ECO:0000313" key="2">
    <source>
        <dbReference type="Proteomes" id="UP001281147"/>
    </source>
</evidence>
<protein>
    <submittedName>
        <fullName evidence="1">Uncharacterized protein</fullName>
    </submittedName>
</protein>
<evidence type="ECO:0000313" key="1">
    <source>
        <dbReference type="EMBL" id="KAK3718401.1"/>
    </source>
</evidence>
<name>A0ACC3NKG6_9PEZI</name>
<dbReference type="EMBL" id="JAUTXU010000032">
    <property type="protein sequence ID" value="KAK3718401.1"/>
    <property type="molecule type" value="Genomic_DNA"/>
</dbReference>
<dbReference type="Proteomes" id="UP001281147">
    <property type="component" value="Unassembled WGS sequence"/>
</dbReference>
<reference evidence="1" key="1">
    <citation type="submission" date="2023-07" db="EMBL/GenBank/DDBJ databases">
        <title>Black Yeasts Isolated from many extreme environments.</title>
        <authorList>
            <person name="Coleine C."/>
            <person name="Stajich J.E."/>
            <person name="Selbmann L."/>
        </authorList>
    </citation>
    <scope>NUCLEOTIDE SEQUENCE</scope>
    <source>
        <strain evidence="1">CCFEE 5714</strain>
    </source>
</reference>
<keyword evidence="2" id="KW-1185">Reference proteome</keyword>
<organism evidence="1 2">
    <name type="scientific">Vermiconidia calcicola</name>
    <dbReference type="NCBI Taxonomy" id="1690605"/>
    <lineage>
        <taxon>Eukaryota</taxon>
        <taxon>Fungi</taxon>
        <taxon>Dikarya</taxon>
        <taxon>Ascomycota</taxon>
        <taxon>Pezizomycotina</taxon>
        <taxon>Dothideomycetes</taxon>
        <taxon>Dothideomycetidae</taxon>
        <taxon>Mycosphaerellales</taxon>
        <taxon>Extremaceae</taxon>
        <taxon>Vermiconidia</taxon>
    </lineage>
</organism>